<dbReference type="AlphaFoldDB" id="A0A8H4VIM4"/>
<keyword evidence="3 6" id="KW-0134">Cell wall</keyword>
<evidence type="ECO:0000256" key="5">
    <source>
        <dbReference type="ARBA" id="ARBA00023157"/>
    </source>
</evidence>
<keyword evidence="4 6" id="KW-0964">Secreted</keyword>
<evidence type="ECO:0000256" key="4">
    <source>
        <dbReference type="ARBA" id="ARBA00022525"/>
    </source>
</evidence>
<proteinExistence type="inferred from homology"/>
<evidence type="ECO:0000313" key="7">
    <source>
        <dbReference type="EMBL" id="KAF4611068.1"/>
    </source>
</evidence>
<comment type="similarity">
    <text evidence="2 6">Belongs to the fungal hydrophobin family.</text>
</comment>
<keyword evidence="8" id="KW-1185">Reference proteome</keyword>
<comment type="subcellular location">
    <subcellularLocation>
        <location evidence="1 6">Secreted</location>
        <location evidence="1 6">Cell wall</location>
    </subcellularLocation>
</comment>
<keyword evidence="6" id="KW-0732">Signal</keyword>
<comment type="caution">
    <text evidence="7">The sequence shown here is derived from an EMBL/GenBank/DDBJ whole genome shotgun (WGS) entry which is preliminary data.</text>
</comment>
<gene>
    <name evidence="7" type="ORF">D9613_007327</name>
</gene>
<dbReference type="InterPro" id="IPR001338">
    <property type="entry name" value="Class_I_Hydrophobin"/>
</dbReference>
<evidence type="ECO:0000256" key="6">
    <source>
        <dbReference type="RuleBase" id="RU365009"/>
    </source>
</evidence>
<dbReference type="OrthoDB" id="10490916at2759"/>
<name>A0A8H4VIM4_9AGAR</name>
<evidence type="ECO:0000256" key="3">
    <source>
        <dbReference type="ARBA" id="ARBA00022512"/>
    </source>
</evidence>
<dbReference type="Pfam" id="PF01185">
    <property type="entry name" value="Hydrophobin"/>
    <property type="match status" value="1"/>
</dbReference>
<dbReference type="EMBL" id="JAACJL010000058">
    <property type="protein sequence ID" value="KAF4611068.1"/>
    <property type="molecule type" value="Genomic_DNA"/>
</dbReference>
<feature type="chain" id="PRO_5034842355" description="Hydrophobin" evidence="6">
    <location>
        <begin position="18"/>
        <end position="103"/>
    </location>
</feature>
<organism evidence="7 8">
    <name type="scientific">Agrocybe pediades</name>
    <dbReference type="NCBI Taxonomy" id="84607"/>
    <lineage>
        <taxon>Eukaryota</taxon>
        <taxon>Fungi</taxon>
        <taxon>Dikarya</taxon>
        <taxon>Basidiomycota</taxon>
        <taxon>Agaricomycotina</taxon>
        <taxon>Agaricomycetes</taxon>
        <taxon>Agaricomycetidae</taxon>
        <taxon>Agaricales</taxon>
        <taxon>Agaricineae</taxon>
        <taxon>Strophariaceae</taxon>
        <taxon>Agrocybe</taxon>
    </lineage>
</organism>
<dbReference type="GO" id="GO:0005199">
    <property type="term" value="F:structural constituent of cell wall"/>
    <property type="evidence" value="ECO:0007669"/>
    <property type="project" value="InterPro"/>
</dbReference>
<keyword evidence="5 6" id="KW-1015">Disulfide bond</keyword>
<evidence type="ECO:0000313" key="8">
    <source>
        <dbReference type="Proteomes" id="UP000521872"/>
    </source>
</evidence>
<evidence type="ECO:0000256" key="1">
    <source>
        <dbReference type="ARBA" id="ARBA00004191"/>
    </source>
</evidence>
<feature type="signal peptide" evidence="6">
    <location>
        <begin position="1"/>
        <end position="17"/>
    </location>
</feature>
<sequence>MRTFALVTLILPALVAAQIACDSGEALCCFDVEDATPDNLLQVAQLNALDQTTFPTSAEGSVGLLCTALDDTCTTTQLCCTDNNYNGVAALGCSAVPSSASRK</sequence>
<dbReference type="Proteomes" id="UP000521872">
    <property type="component" value="Unassembled WGS sequence"/>
</dbReference>
<accession>A0A8H4VIM4</accession>
<dbReference type="GO" id="GO:0009277">
    <property type="term" value="C:fungal-type cell wall"/>
    <property type="evidence" value="ECO:0007669"/>
    <property type="project" value="InterPro"/>
</dbReference>
<reference evidence="7 8" key="1">
    <citation type="submission" date="2019-12" db="EMBL/GenBank/DDBJ databases">
        <authorList>
            <person name="Floudas D."/>
            <person name="Bentzer J."/>
            <person name="Ahren D."/>
            <person name="Johansson T."/>
            <person name="Persson P."/>
            <person name="Tunlid A."/>
        </authorList>
    </citation>
    <scope>NUCLEOTIDE SEQUENCE [LARGE SCALE GENOMIC DNA]</scope>
    <source>
        <strain evidence="7 8">CBS 102.39</strain>
    </source>
</reference>
<evidence type="ECO:0000256" key="2">
    <source>
        <dbReference type="ARBA" id="ARBA00010446"/>
    </source>
</evidence>
<protein>
    <recommendedName>
        <fullName evidence="6">Hydrophobin</fullName>
    </recommendedName>
</protein>